<dbReference type="EMBL" id="CP117449">
    <property type="protein sequence ID" value="WLH13523.1"/>
    <property type="molecule type" value="Genomic_DNA"/>
</dbReference>
<accession>A0ABY9GD05</accession>
<organism evidence="2 3">
    <name type="scientific">Pseudomonas hefeiensis</name>
    <dbReference type="NCBI Taxonomy" id="2738125"/>
    <lineage>
        <taxon>Bacteria</taxon>
        <taxon>Pseudomonadati</taxon>
        <taxon>Pseudomonadota</taxon>
        <taxon>Gammaproteobacteria</taxon>
        <taxon>Pseudomonadales</taxon>
        <taxon>Pseudomonadaceae</taxon>
        <taxon>Pseudomonas</taxon>
    </lineage>
</organism>
<name>A0ABY9GD05_9PSED</name>
<evidence type="ECO:0000313" key="2">
    <source>
        <dbReference type="EMBL" id="WLH13523.1"/>
    </source>
</evidence>
<proteinExistence type="predicted"/>
<keyword evidence="1" id="KW-0732">Signal</keyword>
<keyword evidence="3" id="KW-1185">Reference proteome</keyword>
<sequence>MKHTAFAGLFISAALLASPVFAAETTLCDTNLQKIDNNMTTAQQMSEGLKTDVTATVSQAKAEQAKGTKEGVENCISLTTQALQKLQNNNKGDQQ</sequence>
<gene>
    <name evidence="2" type="ORF">PSH57_03945</name>
</gene>
<dbReference type="RefSeq" id="WP_256231732.1">
    <property type="nucleotide sequence ID" value="NZ_CP117426.1"/>
</dbReference>
<evidence type="ECO:0000313" key="3">
    <source>
        <dbReference type="Proteomes" id="UP001230339"/>
    </source>
</evidence>
<dbReference type="Proteomes" id="UP001230339">
    <property type="component" value="Chromosome"/>
</dbReference>
<feature type="signal peptide" evidence="1">
    <location>
        <begin position="1"/>
        <end position="22"/>
    </location>
</feature>
<reference evidence="2 3" key="1">
    <citation type="submission" date="2023-02" db="EMBL/GenBank/DDBJ databases">
        <title>Evolution of Hrp T3SS in non-pathogenic Pseudomonas fluorescens.</title>
        <authorList>
            <person name="Liao K."/>
            <person name="Wei H."/>
            <person name="Gu Y."/>
        </authorList>
    </citation>
    <scope>NUCLEOTIDE SEQUENCE [LARGE SCALE GENOMIC DNA]</scope>
    <source>
        <strain evidence="2 3">FP205</strain>
    </source>
</reference>
<protein>
    <submittedName>
        <fullName evidence="2">Uncharacterized protein</fullName>
    </submittedName>
</protein>
<evidence type="ECO:0000256" key="1">
    <source>
        <dbReference type="SAM" id="SignalP"/>
    </source>
</evidence>
<feature type="chain" id="PRO_5046487870" evidence="1">
    <location>
        <begin position="23"/>
        <end position="95"/>
    </location>
</feature>